<evidence type="ECO:0000256" key="4">
    <source>
        <dbReference type="ARBA" id="ARBA00023141"/>
    </source>
</evidence>
<keyword evidence="5" id="KW-0460">Magnesium</keyword>
<protein>
    <recommendedName>
        <fullName evidence="5">Anthranilate phosphoribosyltransferase</fullName>
        <ecNumber evidence="5">2.4.2.18</ecNumber>
    </recommendedName>
</protein>
<keyword evidence="1 5" id="KW-0328">Glycosyltransferase</keyword>
<feature type="binding site" evidence="5">
    <location>
        <position position="234"/>
    </location>
    <ligand>
        <name>Mg(2+)</name>
        <dbReference type="ChEBI" id="CHEBI:18420"/>
        <label>2</label>
    </ligand>
</feature>
<dbReference type="HAMAP" id="MF_00211">
    <property type="entry name" value="TrpD"/>
    <property type="match status" value="1"/>
</dbReference>
<accession>A0ABN1VXL0</accession>
<dbReference type="InterPro" id="IPR005940">
    <property type="entry name" value="Anthranilate_Pribosyl_Tfrase"/>
</dbReference>
<comment type="caution">
    <text evidence="8">The sequence shown here is derived from an EMBL/GenBank/DDBJ whole genome shotgun (WGS) entry which is preliminary data.</text>
</comment>
<keyword evidence="9" id="KW-1185">Reference proteome</keyword>
<keyword evidence="5" id="KW-0028">Amino-acid biosynthesis</keyword>
<keyword evidence="2 5" id="KW-0808">Transferase</keyword>
<feature type="binding site" evidence="5">
    <location>
        <position position="129"/>
    </location>
    <ligand>
        <name>5-phospho-alpha-D-ribose 1-diphosphate</name>
        <dbReference type="ChEBI" id="CHEBI:58017"/>
    </ligand>
</feature>
<feature type="binding site" evidence="5">
    <location>
        <position position="101"/>
    </location>
    <ligand>
        <name>Mg(2+)</name>
        <dbReference type="ChEBI" id="CHEBI:18420"/>
        <label>1</label>
    </ligand>
</feature>
<name>A0ABN1VXL0_9ACTN</name>
<comment type="cofactor">
    <cofactor evidence="5">
        <name>Mg(2+)</name>
        <dbReference type="ChEBI" id="CHEBI:18420"/>
    </cofactor>
    <text evidence="5">Binds 2 magnesium ions per monomer.</text>
</comment>
<dbReference type="Proteomes" id="UP001500037">
    <property type="component" value="Unassembled WGS sequence"/>
</dbReference>
<evidence type="ECO:0000259" key="7">
    <source>
        <dbReference type="Pfam" id="PF02885"/>
    </source>
</evidence>
<dbReference type="SUPFAM" id="SSF52418">
    <property type="entry name" value="Nucleoside phosphorylase/phosphoribosyltransferase catalytic domain"/>
    <property type="match status" value="1"/>
</dbReference>
<dbReference type="SUPFAM" id="SSF47648">
    <property type="entry name" value="Nucleoside phosphorylase/phosphoribosyltransferase N-terminal domain"/>
    <property type="match status" value="1"/>
</dbReference>
<proteinExistence type="inferred from homology"/>
<dbReference type="PANTHER" id="PTHR43285">
    <property type="entry name" value="ANTHRANILATE PHOSPHORIBOSYLTRANSFERASE"/>
    <property type="match status" value="1"/>
</dbReference>
<dbReference type="EMBL" id="BAAALF010000017">
    <property type="protein sequence ID" value="GAA1226329.1"/>
    <property type="molecule type" value="Genomic_DNA"/>
</dbReference>
<comment type="catalytic activity">
    <reaction evidence="5">
        <text>N-(5-phospho-beta-D-ribosyl)anthranilate + diphosphate = 5-phospho-alpha-D-ribose 1-diphosphate + anthranilate</text>
        <dbReference type="Rhea" id="RHEA:11768"/>
        <dbReference type="ChEBI" id="CHEBI:16567"/>
        <dbReference type="ChEBI" id="CHEBI:18277"/>
        <dbReference type="ChEBI" id="CHEBI:33019"/>
        <dbReference type="ChEBI" id="CHEBI:58017"/>
        <dbReference type="EC" id="2.4.2.18"/>
    </reaction>
</comment>
<comment type="similarity">
    <text evidence="5">Belongs to the anthranilate phosphoribosyltransferase family.</text>
</comment>
<keyword evidence="5" id="KW-0479">Metal-binding</keyword>
<evidence type="ECO:0000313" key="8">
    <source>
        <dbReference type="EMBL" id="GAA1226329.1"/>
    </source>
</evidence>
<dbReference type="Pfam" id="PF00591">
    <property type="entry name" value="Glycos_transf_3"/>
    <property type="match status" value="1"/>
</dbReference>
<comment type="caution">
    <text evidence="5">Lacks conserved residue(s) required for the propagation of feature annotation.</text>
</comment>
<evidence type="ECO:0000256" key="2">
    <source>
        <dbReference type="ARBA" id="ARBA00022679"/>
    </source>
</evidence>
<dbReference type="GO" id="GO:0016757">
    <property type="term" value="F:glycosyltransferase activity"/>
    <property type="evidence" value="ECO:0007669"/>
    <property type="project" value="UniProtKB-KW"/>
</dbReference>
<dbReference type="InterPro" id="IPR036320">
    <property type="entry name" value="Glycosyl_Trfase_fam3_N_dom_sf"/>
</dbReference>
<evidence type="ECO:0000256" key="1">
    <source>
        <dbReference type="ARBA" id="ARBA00022676"/>
    </source>
</evidence>
<dbReference type="Pfam" id="PF02885">
    <property type="entry name" value="Glycos_trans_3N"/>
    <property type="match status" value="1"/>
</dbReference>
<evidence type="ECO:0000256" key="3">
    <source>
        <dbReference type="ARBA" id="ARBA00022822"/>
    </source>
</evidence>
<dbReference type="InterPro" id="IPR017459">
    <property type="entry name" value="Glycosyl_Trfase_fam3_N_dom"/>
</dbReference>
<feature type="binding site" evidence="5">
    <location>
        <begin position="90"/>
        <end position="91"/>
    </location>
    <ligand>
        <name>5-phospho-alpha-D-ribose 1-diphosphate</name>
        <dbReference type="ChEBI" id="CHEBI:58017"/>
    </ligand>
</feature>
<feature type="binding site" evidence="5">
    <location>
        <position position="175"/>
    </location>
    <ligand>
        <name>anthranilate</name>
        <dbReference type="ChEBI" id="CHEBI:16567"/>
        <label>2</label>
    </ligand>
</feature>
<evidence type="ECO:0000313" key="9">
    <source>
        <dbReference type="Proteomes" id="UP001500037"/>
    </source>
</evidence>
<evidence type="ECO:0000256" key="5">
    <source>
        <dbReference type="HAMAP-Rule" id="MF_00211"/>
    </source>
</evidence>
<reference evidence="8 9" key="1">
    <citation type="journal article" date="2019" name="Int. J. Syst. Evol. Microbiol.">
        <title>The Global Catalogue of Microorganisms (GCM) 10K type strain sequencing project: providing services to taxonomists for standard genome sequencing and annotation.</title>
        <authorList>
            <consortium name="The Broad Institute Genomics Platform"/>
            <consortium name="The Broad Institute Genome Sequencing Center for Infectious Disease"/>
            <person name="Wu L."/>
            <person name="Ma J."/>
        </authorList>
    </citation>
    <scope>NUCLEOTIDE SEQUENCE [LARGE SCALE GENOMIC DNA]</scope>
    <source>
        <strain evidence="8 9">JCM 13004</strain>
    </source>
</reference>
<dbReference type="RefSeq" id="WP_344440547.1">
    <property type="nucleotide sequence ID" value="NZ_BAAALF010000017.1"/>
</dbReference>
<feature type="binding site" evidence="5">
    <location>
        <position position="235"/>
    </location>
    <ligand>
        <name>Mg(2+)</name>
        <dbReference type="ChEBI" id="CHEBI:18420"/>
        <label>1</label>
    </ligand>
</feature>
<evidence type="ECO:0000259" key="6">
    <source>
        <dbReference type="Pfam" id="PF00591"/>
    </source>
</evidence>
<dbReference type="InterPro" id="IPR000312">
    <property type="entry name" value="Glycosyl_Trfase_fam3"/>
</dbReference>
<comment type="subunit">
    <text evidence="5">Homodimer.</text>
</comment>
<organism evidence="8 9">
    <name type="scientific">Kitasatospora nipponensis</name>
    <dbReference type="NCBI Taxonomy" id="258049"/>
    <lineage>
        <taxon>Bacteria</taxon>
        <taxon>Bacillati</taxon>
        <taxon>Actinomycetota</taxon>
        <taxon>Actinomycetes</taxon>
        <taxon>Kitasatosporales</taxon>
        <taxon>Streptomycetaceae</taxon>
        <taxon>Kitasatospora</taxon>
    </lineage>
</organism>
<feature type="binding site" evidence="5">
    <location>
        <position position="235"/>
    </location>
    <ligand>
        <name>Mg(2+)</name>
        <dbReference type="ChEBI" id="CHEBI:18420"/>
        <label>2</label>
    </ligand>
</feature>
<dbReference type="Gene3D" id="3.40.1030.10">
    <property type="entry name" value="Nucleoside phosphorylase/phosphoribosyltransferase catalytic domain"/>
    <property type="match status" value="1"/>
</dbReference>
<comment type="pathway">
    <text evidence="5">Amino-acid biosynthesis; L-tryptophan biosynthesis; L-tryptophan from chorismate: step 2/5.</text>
</comment>
<feature type="domain" description="Glycosyl transferase family 3" evidence="6">
    <location>
        <begin position="80"/>
        <end position="333"/>
    </location>
</feature>
<feature type="binding site" evidence="5">
    <location>
        <position position="87"/>
    </location>
    <ligand>
        <name>anthranilate</name>
        <dbReference type="ChEBI" id="CHEBI:16567"/>
        <label>1</label>
    </ligand>
</feature>
<dbReference type="PANTHER" id="PTHR43285:SF2">
    <property type="entry name" value="ANTHRANILATE PHOSPHORIBOSYLTRANSFERASE"/>
    <property type="match status" value="1"/>
</dbReference>
<feature type="binding site" evidence="5">
    <location>
        <position position="87"/>
    </location>
    <ligand>
        <name>5-phospho-alpha-D-ribose 1-diphosphate</name>
        <dbReference type="ChEBI" id="CHEBI:58017"/>
    </ligand>
</feature>
<keyword evidence="4 5" id="KW-0057">Aromatic amino acid biosynthesis</keyword>
<dbReference type="NCBIfam" id="TIGR01245">
    <property type="entry name" value="trpD"/>
    <property type="match status" value="1"/>
</dbReference>
<dbReference type="EC" id="2.4.2.18" evidence="5"/>
<gene>
    <name evidence="8" type="primary">trpD_1</name>
    <name evidence="5" type="synonym">trpD</name>
    <name evidence="8" type="ORF">GCM10009665_16120</name>
</gene>
<dbReference type="Gene3D" id="1.20.970.10">
    <property type="entry name" value="Transferase, Pyrimidine Nucleoside Phosphorylase, Chain C"/>
    <property type="match status" value="1"/>
</dbReference>
<feature type="domain" description="Glycosyl transferase family 3 N-terminal" evidence="7">
    <location>
        <begin position="10"/>
        <end position="67"/>
    </location>
</feature>
<sequence length="359" mass="36493">MSAPGPLTRALRAVVAGTDLSDAQAAAVMAELIAGTFTPAQFGALAVALRMKGESATEIAAFVRVLRGEATPVDLGERRGRAVDLCGTGGDGPSAQVFNISTTAALVAAGAGVPVAKHGTSAVSSRSGSSDLLTALGVRIGRDPGQVADDLARHGICFMHAPSFNRGMRHLIGLRQEIGLRLVFNLLGPLCNPAGVQRHVVGVYEDGYLEVVAGALARGGARRAWVLRARDGLDELSTTAPTRVVRVDDGMLSETVVDARDLGLTPATLDELHGGSPEENARTTRAILAGTASRARTEVVLLNAAAVLVVADRAADLAQGLELAEASIRTGAATAVLAGWSAGGEAASGAVAEAKGYAG</sequence>
<feature type="binding site" evidence="5">
    <location>
        <begin position="99"/>
        <end position="102"/>
    </location>
    <ligand>
        <name>5-phospho-alpha-D-ribose 1-diphosphate</name>
        <dbReference type="ChEBI" id="CHEBI:58017"/>
    </ligand>
</feature>
<comment type="function">
    <text evidence="5">Catalyzes the transfer of the phosphoribosyl group of 5-phosphorylribose-1-pyrophosphate (PRPP) to anthranilate to yield N-(5'-phosphoribosyl)-anthranilate (PRA).</text>
</comment>
<dbReference type="InterPro" id="IPR035902">
    <property type="entry name" value="Nuc_phospho_transferase"/>
</dbReference>
<keyword evidence="3 5" id="KW-0822">Tryptophan biosynthesis</keyword>